<feature type="region of interest" description="Disordered" evidence="1">
    <location>
        <begin position="1"/>
        <end position="88"/>
    </location>
</feature>
<keyword evidence="3" id="KW-1185">Reference proteome</keyword>
<feature type="compositionally biased region" description="Low complexity" evidence="1">
    <location>
        <begin position="106"/>
        <end position="115"/>
    </location>
</feature>
<dbReference type="GeneID" id="29985506"/>
<dbReference type="EMBL" id="JPDN02000003">
    <property type="protein sequence ID" value="PON29825.1"/>
    <property type="molecule type" value="Genomic_DNA"/>
</dbReference>
<evidence type="ECO:0000313" key="3">
    <source>
        <dbReference type="Proteomes" id="UP000054821"/>
    </source>
</evidence>
<gene>
    <name evidence="2" type="ORF">TGAM01_v201191</name>
</gene>
<dbReference type="RefSeq" id="XP_018661332.1">
    <property type="nucleotide sequence ID" value="XM_018805423.1"/>
</dbReference>
<dbReference type="AlphaFoldDB" id="A0A2P4ZZV3"/>
<sequence>MLIKDFENQAQTNADGILARRENAKIKETVVSPPETSAAESDSMDSKGPGPLKSLLDDPTTSSEADEATGASSAEESSNLGPEFHTPGAVAERYGWPAKMRLNSLSHGVSSLSSSTKIHEPGQRQTSNKKDFYSKMATRIRDKGLAASKQPTSCACQTELQEPSKAIRKMNDSLGSLTQTLEQVVKKLDTVAQDAKIHRKGTQRLIAAANGEETYTDSEDNAFEVWATDGRQL</sequence>
<evidence type="ECO:0000313" key="2">
    <source>
        <dbReference type="EMBL" id="PON29825.1"/>
    </source>
</evidence>
<feature type="compositionally biased region" description="Basic and acidic residues" evidence="1">
    <location>
        <begin position="117"/>
        <end position="132"/>
    </location>
</feature>
<feature type="region of interest" description="Disordered" evidence="1">
    <location>
        <begin position="106"/>
        <end position="132"/>
    </location>
</feature>
<accession>A0A2P4ZZV3</accession>
<feature type="compositionally biased region" description="Basic and acidic residues" evidence="1">
    <location>
        <begin position="18"/>
        <end position="28"/>
    </location>
</feature>
<protein>
    <submittedName>
        <fullName evidence="2">Uncharacterized protein</fullName>
    </submittedName>
</protein>
<organism evidence="2 3">
    <name type="scientific">Trichoderma gamsii</name>
    <dbReference type="NCBI Taxonomy" id="398673"/>
    <lineage>
        <taxon>Eukaryota</taxon>
        <taxon>Fungi</taxon>
        <taxon>Dikarya</taxon>
        <taxon>Ascomycota</taxon>
        <taxon>Pezizomycotina</taxon>
        <taxon>Sordariomycetes</taxon>
        <taxon>Hypocreomycetidae</taxon>
        <taxon>Hypocreales</taxon>
        <taxon>Hypocreaceae</taxon>
        <taxon>Trichoderma</taxon>
    </lineage>
</organism>
<name>A0A2P4ZZV3_9HYPO</name>
<reference evidence="2 3" key="1">
    <citation type="journal article" date="2016" name="Genome Announc.">
        <title>Draft Whole-Genome Sequence of Trichoderma gamsii T6085, a Promising Biocontrol Agent of Fusarium Head Blight on Wheat.</title>
        <authorList>
            <person name="Baroncelli R."/>
            <person name="Zapparata A."/>
            <person name="Piaggeschi G."/>
            <person name="Sarrocco S."/>
            <person name="Vannacci G."/>
        </authorList>
    </citation>
    <scope>NUCLEOTIDE SEQUENCE [LARGE SCALE GENOMIC DNA]</scope>
    <source>
        <strain evidence="2 3">T6085</strain>
    </source>
</reference>
<proteinExistence type="predicted"/>
<comment type="caution">
    <text evidence="2">The sequence shown here is derived from an EMBL/GenBank/DDBJ whole genome shotgun (WGS) entry which is preliminary data.</text>
</comment>
<dbReference type="Proteomes" id="UP000054821">
    <property type="component" value="Unassembled WGS sequence"/>
</dbReference>
<feature type="compositionally biased region" description="Low complexity" evidence="1">
    <location>
        <begin position="60"/>
        <end position="78"/>
    </location>
</feature>
<evidence type="ECO:0000256" key="1">
    <source>
        <dbReference type="SAM" id="MobiDB-lite"/>
    </source>
</evidence>